<evidence type="ECO:0000313" key="2">
    <source>
        <dbReference type="Proteomes" id="UP001178148"/>
    </source>
</evidence>
<dbReference type="InterPro" id="IPR007554">
    <property type="entry name" value="Glycerophosphate_synth"/>
</dbReference>
<dbReference type="SUPFAM" id="SSF53756">
    <property type="entry name" value="UDP-Glycosyltransferase/glycogen phosphorylase"/>
    <property type="match status" value="1"/>
</dbReference>
<evidence type="ECO:0000313" key="1">
    <source>
        <dbReference type="EMBL" id="MDP0590190.1"/>
    </source>
</evidence>
<dbReference type="AlphaFoldDB" id="A0AA90SU08"/>
<name>A0AA90SU08_9GAMM</name>
<accession>A0AA90SU08</accession>
<dbReference type="InterPro" id="IPR043148">
    <property type="entry name" value="TagF_C"/>
</dbReference>
<sequence>MIRKIAFLLHTPGMLVHYESTWAAMPRSDFVIVTTEGFYEDTKGNKKPGVAIFLSKVNTRSYTLLKIKDLIDAGVMYEFVVTNHIMSGYTTKPEPFFCKNLFKKMINRSLVYLGQAPRWKIVANHSTFLPLQVGHKQIRFMYGADISDSWSLDNWNEIYDIFLCHGVNDQKALTSRFKGECFIMGYPRYDRFYETSLDLNQINNEFDIDNTKKTLLWMPTIGGEYSSIPFFAEPLSELSSKYNIICRPHPLSFEQEPELILLLEKFKFIIDRNEVRDMNELFSIADIVLPDYGGTPFSAIFLNKNIIFLDVPNADKADINRGSSVLEIREHLPILKHTEVAELDDMISTADFYEANNKCINELFVKYFNSPRGGGAKRVAKYFEKLLN</sequence>
<protein>
    <submittedName>
        <fullName evidence="1">CDP-glycerol glycerophosphotransferase family protein</fullName>
    </submittedName>
</protein>
<gene>
    <name evidence="1" type="ORF">QS748_13775</name>
</gene>
<comment type="caution">
    <text evidence="1">The sequence shown here is derived from an EMBL/GenBank/DDBJ whole genome shotgun (WGS) entry which is preliminary data.</text>
</comment>
<dbReference type="InterPro" id="IPR051612">
    <property type="entry name" value="Teichoic_Acid_Biosynth"/>
</dbReference>
<dbReference type="Pfam" id="PF04464">
    <property type="entry name" value="Glyphos_transf"/>
    <property type="match status" value="1"/>
</dbReference>
<dbReference type="PANTHER" id="PTHR37316:SF1">
    <property type="entry name" value="TEICHOIC ACID GLYCEROL-PHOSPHATE PRIMASE"/>
    <property type="match status" value="1"/>
</dbReference>
<dbReference type="Proteomes" id="UP001178148">
    <property type="component" value="Unassembled WGS sequence"/>
</dbReference>
<proteinExistence type="predicted"/>
<dbReference type="GO" id="GO:0047355">
    <property type="term" value="F:CDP-glycerol glycerophosphotransferase activity"/>
    <property type="evidence" value="ECO:0007669"/>
    <property type="project" value="InterPro"/>
</dbReference>
<dbReference type="GO" id="GO:0016020">
    <property type="term" value="C:membrane"/>
    <property type="evidence" value="ECO:0007669"/>
    <property type="project" value="InterPro"/>
</dbReference>
<organism evidence="1 2">
    <name type="scientific">Candidatus Endonucleibacter bathymodioli</name>
    <dbReference type="NCBI Taxonomy" id="539814"/>
    <lineage>
        <taxon>Bacteria</taxon>
        <taxon>Pseudomonadati</taxon>
        <taxon>Pseudomonadota</taxon>
        <taxon>Gammaproteobacteria</taxon>
        <taxon>Oceanospirillales</taxon>
        <taxon>Endozoicomonadaceae</taxon>
        <taxon>Candidatus Endonucleibacter</taxon>
    </lineage>
</organism>
<keyword evidence="2" id="KW-1185">Reference proteome</keyword>
<dbReference type="PANTHER" id="PTHR37316">
    <property type="entry name" value="TEICHOIC ACID GLYCEROL-PHOSPHATE PRIMASE"/>
    <property type="match status" value="1"/>
</dbReference>
<reference evidence="1 2" key="1">
    <citation type="journal article" date="2023" name="bioRxiv">
        <title>An intranuclear bacterial parasite of deep-sea mussels expresses apoptosis inhibitors acquired from its host.</title>
        <authorList>
            <person name="Gonzalez Porras M.A."/>
            <person name="Assie A."/>
            <person name="Tietjen M."/>
            <person name="Violette M."/>
            <person name="Kleiner M."/>
            <person name="Gruber-Vodicka H."/>
            <person name="Dubilier N."/>
            <person name="Leisch N."/>
        </authorList>
    </citation>
    <scope>NUCLEOTIDE SEQUENCE [LARGE SCALE GENOMIC DNA]</scope>
    <source>
        <strain evidence="1">IAP13</strain>
    </source>
</reference>
<dbReference type="Gene3D" id="3.40.50.12580">
    <property type="match status" value="1"/>
</dbReference>
<dbReference type="EMBL" id="JASXSV010000033">
    <property type="protein sequence ID" value="MDP0590190.1"/>
    <property type="molecule type" value="Genomic_DNA"/>
</dbReference>